<evidence type="ECO:0000313" key="8">
    <source>
        <dbReference type="EMBL" id="ETN76057.1"/>
    </source>
</evidence>
<feature type="transmembrane region" description="Helical" evidence="7">
    <location>
        <begin position="344"/>
        <end position="365"/>
    </location>
</feature>
<proteinExistence type="predicted"/>
<dbReference type="AlphaFoldDB" id="W2T510"/>
<organism evidence="8 9">
    <name type="scientific">Necator americanus</name>
    <name type="common">Human hookworm</name>
    <dbReference type="NCBI Taxonomy" id="51031"/>
    <lineage>
        <taxon>Eukaryota</taxon>
        <taxon>Metazoa</taxon>
        <taxon>Ecdysozoa</taxon>
        <taxon>Nematoda</taxon>
        <taxon>Chromadorea</taxon>
        <taxon>Rhabditida</taxon>
        <taxon>Rhabditina</taxon>
        <taxon>Rhabditomorpha</taxon>
        <taxon>Strongyloidea</taxon>
        <taxon>Ancylostomatidae</taxon>
        <taxon>Bunostominae</taxon>
        <taxon>Necator</taxon>
    </lineage>
</organism>
<dbReference type="Pfam" id="PF05571">
    <property type="entry name" value="JAMP"/>
    <property type="match status" value="1"/>
</dbReference>
<keyword evidence="5" id="KW-0443">Lipid metabolism</keyword>
<dbReference type="GO" id="GO:0140042">
    <property type="term" value="P:lipid droplet formation"/>
    <property type="evidence" value="ECO:0007669"/>
    <property type="project" value="UniProtKB-ARBA"/>
</dbReference>
<dbReference type="Pfam" id="PF06775">
    <property type="entry name" value="Seipin"/>
    <property type="match status" value="1"/>
</dbReference>
<feature type="transmembrane region" description="Helical" evidence="7">
    <location>
        <begin position="444"/>
        <end position="463"/>
    </location>
</feature>
<dbReference type="CTD" id="25352002"/>
<keyword evidence="9" id="KW-1185">Reference proteome</keyword>
<keyword evidence="6 7" id="KW-0472">Membrane</keyword>
<dbReference type="InterPro" id="IPR008485">
    <property type="entry name" value="JAMP"/>
</dbReference>
<feature type="transmembrane region" description="Helical" evidence="7">
    <location>
        <begin position="26"/>
        <end position="50"/>
    </location>
</feature>
<feature type="transmembrane region" description="Helical" evidence="7">
    <location>
        <begin position="559"/>
        <end position="579"/>
    </location>
</feature>
<dbReference type="GO" id="GO:0036503">
    <property type="term" value="P:ERAD pathway"/>
    <property type="evidence" value="ECO:0007669"/>
    <property type="project" value="TreeGrafter"/>
</dbReference>
<dbReference type="GO" id="GO:0006986">
    <property type="term" value="P:response to unfolded protein"/>
    <property type="evidence" value="ECO:0007669"/>
    <property type="project" value="InterPro"/>
</dbReference>
<dbReference type="KEGG" id="nai:NECAME_11974"/>
<dbReference type="InterPro" id="IPR009617">
    <property type="entry name" value="Seipin"/>
</dbReference>
<comment type="subcellular location">
    <subcellularLocation>
        <location evidence="1">Endoplasmic reticulum membrane</location>
        <topology evidence="1">Multi-pass membrane protein</topology>
    </subcellularLocation>
</comment>
<dbReference type="CDD" id="cd23995">
    <property type="entry name" value="Seipin_BSCL2_like"/>
    <property type="match status" value="1"/>
</dbReference>
<dbReference type="GeneID" id="25352002"/>
<dbReference type="Pfam" id="PF04080">
    <property type="entry name" value="Per1"/>
    <property type="match status" value="1"/>
</dbReference>
<dbReference type="OMA" id="TIAFRSH"/>
<feature type="transmembrane region" description="Helical" evidence="7">
    <location>
        <begin position="508"/>
        <end position="527"/>
    </location>
</feature>
<protein>
    <submittedName>
        <fullName evidence="8">Uncharacterized protein</fullName>
    </submittedName>
</protein>
<evidence type="ECO:0000256" key="5">
    <source>
        <dbReference type="ARBA" id="ARBA00023098"/>
    </source>
</evidence>
<evidence type="ECO:0000256" key="4">
    <source>
        <dbReference type="ARBA" id="ARBA00022989"/>
    </source>
</evidence>
<evidence type="ECO:0000256" key="6">
    <source>
        <dbReference type="ARBA" id="ARBA00023136"/>
    </source>
</evidence>
<keyword evidence="3" id="KW-0256">Endoplasmic reticulum</keyword>
<dbReference type="Proteomes" id="UP000053676">
    <property type="component" value="Unassembled WGS sequence"/>
</dbReference>
<name>W2T510_NECAM</name>
<reference evidence="9" key="1">
    <citation type="journal article" date="2014" name="Nat. Genet.">
        <title>Genome of the human hookworm Necator americanus.</title>
        <authorList>
            <person name="Tang Y.T."/>
            <person name="Gao X."/>
            <person name="Rosa B.A."/>
            <person name="Abubucker S."/>
            <person name="Hallsworth-Pepin K."/>
            <person name="Martin J."/>
            <person name="Tyagi R."/>
            <person name="Heizer E."/>
            <person name="Zhang X."/>
            <person name="Bhonagiri-Palsikar V."/>
            <person name="Minx P."/>
            <person name="Warren W.C."/>
            <person name="Wang Q."/>
            <person name="Zhan B."/>
            <person name="Hotez P.J."/>
            <person name="Sternberg P.W."/>
            <person name="Dougall A."/>
            <person name="Gaze S.T."/>
            <person name="Mulvenna J."/>
            <person name="Sotillo J."/>
            <person name="Ranganathan S."/>
            <person name="Rabelo E.M."/>
            <person name="Wilson R.K."/>
            <person name="Felgner P.L."/>
            <person name="Bethony J."/>
            <person name="Hawdon J.M."/>
            <person name="Gasser R.B."/>
            <person name="Loukas A."/>
            <person name="Mitreva M."/>
        </authorList>
    </citation>
    <scope>NUCLEOTIDE SEQUENCE [LARGE SCALE GENOMIC DNA]</scope>
</reference>
<evidence type="ECO:0000313" key="9">
    <source>
        <dbReference type="Proteomes" id="UP000053676"/>
    </source>
</evidence>
<evidence type="ECO:0000256" key="3">
    <source>
        <dbReference type="ARBA" id="ARBA00022824"/>
    </source>
</evidence>
<keyword evidence="4 7" id="KW-1133">Transmembrane helix</keyword>
<feature type="transmembrane region" description="Helical" evidence="7">
    <location>
        <begin position="533"/>
        <end position="552"/>
    </location>
</feature>
<evidence type="ECO:0000256" key="7">
    <source>
        <dbReference type="SAM" id="Phobius"/>
    </source>
</evidence>
<keyword evidence="2 7" id="KW-0812">Transmembrane</keyword>
<dbReference type="GO" id="GO:0006506">
    <property type="term" value="P:GPI anchor biosynthetic process"/>
    <property type="evidence" value="ECO:0007669"/>
    <property type="project" value="InterPro"/>
</dbReference>
<dbReference type="OrthoDB" id="5920264at2759"/>
<dbReference type="PANTHER" id="PTHR12740">
    <property type="entry name" value="JNK1/MAPK8-ASSOCIATED MEMBRANE PROTEIN"/>
    <property type="match status" value="1"/>
</dbReference>
<gene>
    <name evidence="8" type="ORF">NECAME_11974</name>
</gene>
<evidence type="ECO:0000256" key="1">
    <source>
        <dbReference type="ARBA" id="ARBA00004477"/>
    </source>
</evidence>
<dbReference type="PANTHER" id="PTHR12740:SF4">
    <property type="entry name" value="JNK1_MAPK8-ASSOCIATED MEMBRANE PROTEIN"/>
    <property type="match status" value="1"/>
</dbReference>
<dbReference type="GO" id="GO:0005789">
    <property type="term" value="C:endoplasmic reticulum membrane"/>
    <property type="evidence" value="ECO:0007669"/>
    <property type="project" value="UniProtKB-SubCell"/>
</dbReference>
<feature type="transmembrane region" description="Helical" evidence="7">
    <location>
        <begin position="148"/>
        <end position="166"/>
    </location>
</feature>
<feature type="transmembrane region" description="Helical" evidence="7">
    <location>
        <begin position="312"/>
        <end position="332"/>
    </location>
</feature>
<dbReference type="GO" id="GO:0031625">
    <property type="term" value="F:ubiquitin protein ligase binding"/>
    <property type="evidence" value="ECO:0007669"/>
    <property type="project" value="TreeGrafter"/>
</dbReference>
<sequence length="727" mass="83185">MLSEVAHFLRLRIGRLFRFSERVNPVYTATLLIFQFSLALVTSLVVPLVVRRLALPSSIENEIDLNLSFSTCRSDLHGVCSFPSAAVEYEKGTLFSPTVEYSLSIRLRFVDNDQGRRLGFFQNVLSFHNENQQLKTYTKTSYLREPSLFTKALWVFFFPLYFTGFFHDYNSLDILMTSSHIETLTHPSTKLFYELQDRFAQVPHDEYIPDNVDEVPSSVNFSEVPGWEVLPCCNAYHRGDEVSMVSSGPLLGDAGSLPPLCQGFCGRYMLPIGNDSSSEPLWSQCGPCKWGSGAVDHRVCTPCESELSAYDWLFLIFMAILPLLVHCFCVHWHTPKKTSRVHELCEHLCCVLECIAASIATVLVFPPRLSFKLWGCARSNIKEWYPELYNPIINHVKPMRCSYEVVFPLYSLPFIYLLFLLCAILVFRSFLYLVVLKRKRDAKAYYYALLSVPKVAVIHALLAGVLYQSYPYIVMLWSLCANAVHLAAEGKVSMKEIAKIVCTSPMHIAMLTVNMSLLAFALLAISVQKDSAVSFFSLLLVPVPPLFYILTIGISHPSYMHMVFAYYVIVITVLIRTTSSSVGDSSSYYRSCTDNCRDAHSCPQRCRYECMWKTVDLFMEHRGFAPQFHGKWPFVAVELPFLGMFDIVIQIHSLRLFFALMVYKACLSYDAALRLRVQHALLHRRFTANYCYVSTLYHFSMEAFQSTIAFRSHVDRPYNLDQWIRTT</sequence>
<accession>W2T510</accession>
<feature type="transmembrane region" description="Helical" evidence="7">
    <location>
        <begin position="414"/>
        <end position="435"/>
    </location>
</feature>
<evidence type="ECO:0000256" key="2">
    <source>
        <dbReference type="ARBA" id="ARBA00022692"/>
    </source>
</evidence>
<dbReference type="InterPro" id="IPR007217">
    <property type="entry name" value="Per1-like"/>
</dbReference>
<dbReference type="EMBL" id="KI660255">
    <property type="protein sequence ID" value="ETN76057.1"/>
    <property type="molecule type" value="Genomic_DNA"/>
</dbReference>